<dbReference type="Pfam" id="PF05186">
    <property type="entry name" value="Dpy-30"/>
    <property type="match status" value="1"/>
</dbReference>
<evidence type="ECO:0000313" key="4">
    <source>
        <dbReference type="EMBL" id="RUO98914.1"/>
    </source>
</evidence>
<dbReference type="InterPro" id="IPR049629">
    <property type="entry name" value="DPY30_SDC1_DD"/>
</dbReference>
<protein>
    <submittedName>
        <fullName evidence="4">Dpy-30 motif-domain-containing protein</fullName>
    </submittedName>
</protein>
<keyword evidence="5" id="KW-1185">Reference proteome</keyword>
<evidence type="ECO:0000256" key="3">
    <source>
        <dbReference type="ARBA" id="ARBA00023242"/>
    </source>
</evidence>
<sequence>PTTPPIVVGSADREAVLQHNRTLAQSLPVRSYLDETVVPVLLEGMKVLVKERPENPLEYLGQYLINRAKENSTAGG</sequence>
<name>A0A433A8C5_9FUNG</name>
<proteinExistence type="inferred from homology"/>
<comment type="caution">
    <text evidence="4">The sequence shown here is derived from an EMBL/GenBank/DDBJ whole genome shotgun (WGS) entry which is preliminary data.</text>
</comment>
<dbReference type="CDD" id="cd22965">
    <property type="entry name" value="DD_DPY30_SDC1"/>
    <property type="match status" value="1"/>
</dbReference>
<dbReference type="OrthoDB" id="417678at2759"/>
<evidence type="ECO:0000313" key="5">
    <source>
        <dbReference type="Proteomes" id="UP000268093"/>
    </source>
</evidence>
<accession>A0A433A8C5</accession>
<organism evidence="4 5">
    <name type="scientific">Jimgerdemannia flammicorona</name>
    <dbReference type="NCBI Taxonomy" id="994334"/>
    <lineage>
        <taxon>Eukaryota</taxon>
        <taxon>Fungi</taxon>
        <taxon>Fungi incertae sedis</taxon>
        <taxon>Mucoromycota</taxon>
        <taxon>Mucoromycotina</taxon>
        <taxon>Endogonomycetes</taxon>
        <taxon>Endogonales</taxon>
        <taxon>Endogonaceae</taxon>
        <taxon>Jimgerdemannia</taxon>
    </lineage>
</organism>
<dbReference type="EMBL" id="RBNI01017831">
    <property type="protein sequence ID" value="RUO98914.1"/>
    <property type="molecule type" value="Genomic_DNA"/>
</dbReference>
<dbReference type="SUPFAM" id="SSF47391">
    <property type="entry name" value="Dimerization-anchoring domain of cAMP-dependent PK regulatory subunit"/>
    <property type="match status" value="1"/>
</dbReference>
<comment type="subcellular location">
    <subcellularLocation>
        <location evidence="1">Nucleus</location>
    </subcellularLocation>
</comment>
<dbReference type="AlphaFoldDB" id="A0A433A8C5"/>
<evidence type="ECO:0000256" key="1">
    <source>
        <dbReference type="ARBA" id="ARBA00004123"/>
    </source>
</evidence>
<reference evidence="4 5" key="1">
    <citation type="journal article" date="2018" name="New Phytol.">
        <title>Phylogenomics of Endogonaceae and evolution of mycorrhizas within Mucoromycota.</title>
        <authorList>
            <person name="Chang Y."/>
            <person name="Desiro A."/>
            <person name="Na H."/>
            <person name="Sandor L."/>
            <person name="Lipzen A."/>
            <person name="Clum A."/>
            <person name="Barry K."/>
            <person name="Grigoriev I.V."/>
            <person name="Martin F.M."/>
            <person name="Stajich J.E."/>
            <person name="Smith M.E."/>
            <person name="Bonito G."/>
            <person name="Spatafora J.W."/>
        </authorList>
    </citation>
    <scope>NUCLEOTIDE SEQUENCE [LARGE SCALE GENOMIC DNA]</scope>
    <source>
        <strain evidence="4 5">GMNB39</strain>
    </source>
</reference>
<evidence type="ECO:0000256" key="2">
    <source>
        <dbReference type="ARBA" id="ARBA00010849"/>
    </source>
</evidence>
<dbReference type="InterPro" id="IPR007858">
    <property type="entry name" value="Dpy-30_motif"/>
</dbReference>
<dbReference type="GO" id="GO:0005634">
    <property type="term" value="C:nucleus"/>
    <property type="evidence" value="ECO:0007669"/>
    <property type="project" value="UniProtKB-SubCell"/>
</dbReference>
<gene>
    <name evidence="4" type="ORF">BC936DRAFT_140760</name>
</gene>
<feature type="non-terminal residue" evidence="4">
    <location>
        <position position="76"/>
    </location>
</feature>
<keyword evidence="3" id="KW-0539">Nucleus</keyword>
<feature type="non-terminal residue" evidence="4">
    <location>
        <position position="1"/>
    </location>
</feature>
<comment type="similarity">
    <text evidence="2">Belongs to the dpy-30 family.</text>
</comment>
<dbReference type="Proteomes" id="UP000268093">
    <property type="component" value="Unassembled WGS sequence"/>
</dbReference>
<dbReference type="Gene3D" id="1.20.890.10">
    <property type="entry name" value="cAMP-dependent protein kinase regulatory subunit, dimerization-anchoring domain"/>
    <property type="match status" value="1"/>
</dbReference>